<feature type="signal peptide" evidence="2">
    <location>
        <begin position="1"/>
        <end position="28"/>
    </location>
</feature>
<name>A0A1G6H125_9MICO</name>
<accession>A0A1G6H125</accession>
<proteinExistence type="predicted"/>
<feature type="region of interest" description="Disordered" evidence="1">
    <location>
        <begin position="58"/>
        <end position="82"/>
    </location>
</feature>
<gene>
    <name evidence="3" type="ORF">SAMN05216410_0632</name>
</gene>
<sequence>MDNIIRSAATRSASIASAAVLATGLVLAAGTAASAQVPAPQVGTTQVVTTSGSVLVGTSSTKKPIGTNPGVAQPLNGSAWQD</sequence>
<organism evidence="3 4">
    <name type="scientific">Sanguibacter gelidistatuariae</name>
    <dbReference type="NCBI Taxonomy" id="1814289"/>
    <lineage>
        <taxon>Bacteria</taxon>
        <taxon>Bacillati</taxon>
        <taxon>Actinomycetota</taxon>
        <taxon>Actinomycetes</taxon>
        <taxon>Micrococcales</taxon>
        <taxon>Sanguibacteraceae</taxon>
        <taxon>Sanguibacter</taxon>
    </lineage>
</organism>
<protein>
    <submittedName>
        <fullName evidence="3">Uncharacterized protein</fullName>
    </submittedName>
</protein>
<dbReference type="AlphaFoldDB" id="A0A1G6H125"/>
<feature type="chain" id="PRO_5039201830" evidence="2">
    <location>
        <begin position="29"/>
        <end position="82"/>
    </location>
</feature>
<dbReference type="STRING" id="1814289.SAMN05216410_0632"/>
<reference evidence="3 4" key="1">
    <citation type="submission" date="2016-09" db="EMBL/GenBank/DDBJ databases">
        <authorList>
            <person name="Capua I."/>
            <person name="De Benedictis P."/>
            <person name="Joannis T."/>
            <person name="Lombin L.H."/>
            <person name="Cattoli G."/>
        </authorList>
    </citation>
    <scope>NUCLEOTIDE SEQUENCE [LARGE SCALE GENOMIC DNA]</scope>
    <source>
        <strain evidence="3 4">ISLP-3</strain>
    </source>
</reference>
<dbReference type="EMBL" id="FMYH01000001">
    <property type="protein sequence ID" value="SDB87854.1"/>
    <property type="molecule type" value="Genomic_DNA"/>
</dbReference>
<evidence type="ECO:0000313" key="4">
    <source>
        <dbReference type="Proteomes" id="UP000199039"/>
    </source>
</evidence>
<evidence type="ECO:0000313" key="3">
    <source>
        <dbReference type="EMBL" id="SDB87854.1"/>
    </source>
</evidence>
<keyword evidence="2" id="KW-0732">Signal</keyword>
<dbReference type="RefSeq" id="WP_093180717.1">
    <property type="nucleotide sequence ID" value="NZ_FMYH01000001.1"/>
</dbReference>
<evidence type="ECO:0000256" key="2">
    <source>
        <dbReference type="SAM" id="SignalP"/>
    </source>
</evidence>
<evidence type="ECO:0000256" key="1">
    <source>
        <dbReference type="SAM" id="MobiDB-lite"/>
    </source>
</evidence>
<keyword evidence="4" id="KW-1185">Reference proteome</keyword>
<dbReference type="Proteomes" id="UP000199039">
    <property type="component" value="Unassembled WGS sequence"/>
</dbReference>